<feature type="transmembrane region" description="Helical" evidence="9">
    <location>
        <begin position="916"/>
        <end position="936"/>
    </location>
</feature>
<evidence type="ECO:0000256" key="5">
    <source>
        <dbReference type="ARBA" id="ARBA00023065"/>
    </source>
</evidence>
<evidence type="ECO:0000313" key="12">
    <source>
        <dbReference type="EMBL" id="KOF70547.1"/>
    </source>
</evidence>
<dbReference type="InterPro" id="IPR041491">
    <property type="entry name" value="TRPM_SLOG"/>
</dbReference>
<evidence type="ECO:0000256" key="1">
    <source>
        <dbReference type="ARBA" id="ARBA00004141"/>
    </source>
</evidence>
<evidence type="ECO:0000259" key="10">
    <source>
        <dbReference type="Pfam" id="PF18139"/>
    </source>
</evidence>
<dbReference type="Pfam" id="PF25969">
    <property type="entry name" value="NUDT9_N"/>
    <property type="match status" value="1"/>
</dbReference>
<feature type="transmembrane region" description="Helical" evidence="9">
    <location>
        <begin position="1007"/>
        <end position="1030"/>
    </location>
</feature>
<feature type="transmembrane region" description="Helical" evidence="9">
    <location>
        <begin position="1204"/>
        <end position="1222"/>
    </location>
</feature>
<keyword evidence="7" id="KW-0407">Ion channel</keyword>
<accession>A0A0L8G0K9</accession>
<reference evidence="12" key="1">
    <citation type="submission" date="2015-07" db="EMBL/GenBank/DDBJ databases">
        <title>MeaNS - Measles Nucleotide Surveillance Program.</title>
        <authorList>
            <person name="Tran T."/>
            <person name="Druce J."/>
        </authorList>
    </citation>
    <scope>NUCLEOTIDE SEQUENCE</scope>
    <source>
        <strain evidence="12">UCB-OBI-ISO-001</strain>
        <tissue evidence="12">Gonad</tissue>
    </source>
</reference>
<keyword evidence="8" id="KW-0175">Coiled coil</keyword>
<evidence type="ECO:0000256" key="4">
    <source>
        <dbReference type="ARBA" id="ARBA00022989"/>
    </source>
</evidence>
<feature type="transmembrane region" description="Helical" evidence="9">
    <location>
        <begin position="1158"/>
        <end position="1177"/>
    </location>
</feature>
<evidence type="ECO:0000256" key="2">
    <source>
        <dbReference type="ARBA" id="ARBA00022448"/>
    </source>
</evidence>
<evidence type="ECO:0000256" key="8">
    <source>
        <dbReference type="SAM" id="Coils"/>
    </source>
</evidence>
<dbReference type="PANTHER" id="PTHR13800:SF1">
    <property type="entry name" value="TRANSIENT RECEPTOR POTENTIAL CATION CHANNEL TRPM"/>
    <property type="match status" value="1"/>
</dbReference>
<protein>
    <submittedName>
        <fullName evidence="12">Uncharacterized protein</fullName>
    </submittedName>
</protein>
<gene>
    <name evidence="12" type="ORF">OCBIM_22002671mg</name>
</gene>
<feature type="transmembrane region" description="Helical" evidence="9">
    <location>
        <begin position="972"/>
        <end position="995"/>
    </location>
</feature>
<evidence type="ECO:0000259" key="11">
    <source>
        <dbReference type="Pfam" id="PF25508"/>
    </source>
</evidence>
<feature type="domain" description="TRPM SLOG" evidence="10">
    <location>
        <begin position="127"/>
        <end position="423"/>
    </location>
</feature>
<comment type="subcellular location">
    <subcellularLocation>
        <location evidence="1">Membrane</location>
        <topology evidence="1">Multi-pass membrane protein</topology>
    </subcellularLocation>
</comment>
<feature type="coiled-coil region" evidence="8">
    <location>
        <begin position="1295"/>
        <end position="1322"/>
    </location>
</feature>
<proteinExistence type="predicted"/>
<feature type="transmembrane region" description="Helical" evidence="9">
    <location>
        <begin position="1051"/>
        <end position="1074"/>
    </location>
</feature>
<keyword evidence="5" id="KW-0406">Ion transport</keyword>
<keyword evidence="6 9" id="KW-0472">Membrane</keyword>
<organism evidence="12">
    <name type="scientific">Octopus bimaculoides</name>
    <name type="common">California two-spotted octopus</name>
    <dbReference type="NCBI Taxonomy" id="37653"/>
    <lineage>
        <taxon>Eukaryota</taxon>
        <taxon>Metazoa</taxon>
        <taxon>Spiralia</taxon>
        <taxon>Lophotrochozoa</taxon>
        <taxon>Mollusca</taxon>
        <taxon>Cephalopoda</taxon>
        <taxon>Coleoidea</taxon>
        <taxon>Octopodiformes</taxon>
        <taxon>Octopoda</taxon>
        <taxon>Incirrata</taxon>
        <taxon>Octopodidae</taxon>
        <taxon>Octopus</taxon>
    </lineage>
</organism>
<dbReference type="OrthoDB" id="301415at2759"/>
<evidence type="ECO:0000256" key="3">
    <source>
        <dbReference type="ARBA" id="ARBA00022692"/>
    </source>
</evidence>
<feature type="domain" description="TRPM-like" evidence="11">
    <location>
        <begin position="601"/>
        <end position="817"/>
    </location>
</feature>
<dbReference type="GO" id="GO:0005886">
    <property type="term" value="C:plasma membrane"/>
    <property type="evidence" value="ECO:0007669"/>
    <property type="project" value="TreeGrafter"/>
</dbReference>
<dbReference type="Pfam" id="PF25508">
    <property type="entry name" value="TRPM2"/>
    <property type="match status" value="1"/>
</dbReference>
<dbReference type="Gene3D" id="3.90.79.10">
    <property type="entry name" value="Nucleoside Triphosphate Pyrophosphohydrolase"/>
    <property type="match status" value="1"/>
</dbReference>
<keyword evidence="2" id="KW-0813">Transport</keyword>
<dbReference type="GO" id="GO:0030001">
    <property type="term" value="P:metal ion transport"/>
    <property type="evidence" value="ECO:0007669"/>
    <property type="project" value="TreeGrafter"/>
</dbReference>
<keyword evidence="4 9" id="KW-1133">Transmembrane helix</keyword>
<sequence length="1716" mass="198296">MYNDNRSYTDYEDSIYPDRNQFFLDGESVNQSVVSSLRGISRDSFCMSTAHIAEDPLELLECGGINDEEQESYYPEVEPVQRTVDSAGAVSVDTQDSGLFKDSPLPCGNIQFWSESMDPTDFQSKKHYVCVPTDTSVEDLADFMGLFWRMRSPKIVLSVVSGIKHFKGWKNPKLKEQFQKGIIKAANTTELWIITNGVDGGIAKTIGDAIHEEKIHRISNRVQQAYASIHAEQCHRLPKLTVIGIMPKHCISYESSFDGLYDGPIVIKNEGHKPNSDCYDLNPDHTHLILVEDEVGERSIFTHFRCLLEYRLGSELGRPHRFKRFFSNESFEMEMQTETPAASVPVVGLLVQGGPKSIDHILFFLKNKMPVLVLKGIGGAADLVAYTYEELQERSDQDFTDNSLKPELIKRISKTFPDDFKENDIARNAFRDKILECVKYSQEVGNNKYGLDRAKNWYDHKPEGIIENDNAKILWDFMIQCDHETENMKPDIVLIEKESKLCWIIDIACPADNKGEQTFLTFVNTKGWDSNLKDLDKYILKALFRSKILSGSQWREQLYKDLQLTLDWNRPDLACSEIFQREEFGKLKIDKNLFDQSLQRKDREDFVELFLDQNFQVHKFLNHKKLKLLFEKAEEREFFYTTCLEGALGKNFQSRDQPLAANFLDTDLNRLIYKLCGIKDFVQPCELSMNSLGLYVLDPVVAERKAINCLIVWAVLMNRNKLAKLLWGRSDDPIPIALICSDIYKRMATFSMELYQRCEMEQNASEFGKMALGTLDISFRDSSAQAYSMLSRPLPDFNNKTAIEIAHDSGYLHFIAHPCCQKWLTKKLFGSIQVKELDWGVFRLPYWFKILASVFLVLPMYIWIAFVPSCTNQSKLKVDIYLRGARLRTALRRKRKLKLPFWRQIYLLWNSPITKFWMTQVFYFIYLGIFSLAVLWPTCGNILLDLIVWLWTLVIVTEIARRTYIKHQKYKALSLLGHCVEIILILVFLILYLILRIIPNWVNFSDFITAKIVMAIGLIYFFYRLLGVYLPISPTLGPNLVRIVRMVKHDFVAFIRMFLIFLLAGGVTTQAVLYPNYPLGTQMLKNVLTRPLFALFLTQIQDLDGFKDCTPLYKNISPSYCTTRKTSSPFVSDAGIAAVATCPYSSLGGYIVVLQYLIICKLILTTILFAMFALTISKVDNEASSIWKFQRYALVVDFEERLCFPPPLTFLSYFAMLIRLIYRKMKKCKRNCEFFCKCWKKSALPEASSSSHRASQRLKRSEDYSYWKKCAKEYSLTLETQQKMSEFPKKQAEIVNNLKDDMQLQKKNIKRLSDRVVELERALQTSRIYLEDIKHMLDKSDVQGVSSTKGQSLHVASRQSPYPGTKLARFPVFDKYVPWESIYDVYDPKTYTKPKDQFLEYEIVFVDEDIFELRALEELRAQMPEEERVEQPALPNFRPMWNAVVTYRQGNATREVDRRSWITIDSQPVRYKLDPSGVPQNPMGRTGIRGKGSLWRWGPNHVIRGVVTRWRRKYTTDFQPTNYLYVDGKRVLEFIAVRKEDADEYLFCLPGDALHGLTSPYSTMCEAFMKSVFDEHDVDSKTELDQTDMIQFYAQFATSTHCPRSSASLSSPSRSTSQTMLPMLSGSRTSLRTEQDNQGFSACLLYKGYVDDPRNTDNAWVEAEVWNFHYDFADTFDSRILEDASVKWKEVSPYVKLVGNEAVIVQEAARIHDAYN</sequence>
<name>A0A0L8G0K9_OCTBM</name>
<dbReference type="GO" id="GO:0005261">
    <property type="term" value="F:monoatomic cation channel activity"/>
    <property type="evidence" value="ECO:0007669"/>
    <property type="project" value="TreeGrafter"/>
</dbReference>
<dbReference type="InterPro" id="IPR050927">
    <property type="entry name" value="TRPM"/>
</dbReference>
<keyword evidence="3 9" id="KW-0812">Transmembrane</keyword>
<evidence type="ECO:0000256" key="7">
    <source>
        <dbReference type="ARBA" id="ARBA00023303"/>
    </source>
</evidence>
<feature type="transmembrane region" description="Helical" evidence="9">
    <location>
        <begin position="942"/>
        <end position="960"/>
    </location>
</feature>
<evidence type="ECO:0000256" key="9">
    <source>
        <dbReference type="SAM" id="Phobius"/>
    </source>
</evidence>
<feature type="transmembrane region" description="Helical" evidence="9">
    <location>
        <begin position="846"/>
        <end position="867"/>
    </location>
</feature>
<dbReference type="STRING" id="37653.A0A0L8G0K9"/>
<evidence type="ECO:0000256" key="6">
    <source>
        <dbReference type="ARBA" id="ARBA00023136"/>
    </source>
</evidence>
<dbReference type="InterPro" id="IPR057366">
    <property type="entry name" value="TRPM-like"/>
</dbReference>
<dbReference type="PANTHER" id="PTHR13800">
    <property type="entry name" value="TRANSIENT RECEPTOR POTENTIAL CATION CHANNEL, SUBFAMILY M, MEMBER 6"/>
    <property type="match status" value="1"/>
</dbReference>
<dbReference type="Pfam" id="PF18139">
    <property type="entry name" value="LSDAT_euk"/>
    <property type="match status" value="1"/>
</dbReference>
<dbReference type="EMBL" id="KQ424735">
    <property type="protein sequence ID" value="KOF70547.1"/>
    <property type="molecule type" value="Genomic_DNA"/>
</dbReference>